<feature type="compositionally biased region" description="Low complexity" evidence="8">
    <location>
        <begin position="148"/>
        <end position="157"/>
    </location>
</feature>
<name>A0AAV4M998_9ARAC</name>
<dbReference type="InterPro" id="IPR036187">
    <property type="entry name" value="DNA_mismatch_repair_MutS_sf"/>
</dbReference>
<dbReference type="GO" id="GO:0030983">
    <property type="term" value="F:mismatched DNA binding"/>
    <property type="evidence" value="ECO:0007669"/>
    <property type="project" value="UniProtKB-UniRule"/>
</dbReference>
<dbReference type="PIRSF" id="PIRSF037677">
    <property type="entry name" value="DNA_mis_repair_Msh6"/>
    <property type="match status" value="1"/>
</dbReference>
<dbReference type="InterPro" id="IPR016151">
    <property type="entry name" value="DNA_mismatch_repair_MutS_N"/>
</dbReference>
<evidence type="ECO:0000256" key="2">
    <source>
        <dbReference type="ARBA" id="ARBA00022741"/>
    </source>
</evidence>
<comment type="similarity">
    <text evidence="1 6 7">Belongs to the DNA mismatch repair MutS family.</text>
</comment>
<proteinExistence type="inferred from homology"/>
<accession>A0AAV4M998</accession>
<dbReference type="Pfam" id="PF05188">
    <property type="entry name" value="MutS_II"/>
    <property type="match status" value="1"/>
</dbReference>
<evidence type="ECO:0000259" key="9">
    <source>
        <dbReference type="PROSITE" id="PS00486"/>
    </source>
</evidence>
<dbReference type="Pfam" id="PF00488">
    <property type="entry name" value="MutS_V"/>
    <property type="match status" value="1"/>
</dbReference>
<dbReference type="AlphaFoldDB" id="A0AAV4M998"/>
<dbReference type="InterPro" id="IPR007861">
    <property type="entry name" value="DNA_mismatch_repair_MutS_clamp"/>
</dbReference>
<evidence type="ECO:0000256" key="1">
    <source>
        <dbReference type="ARBA" id="ARBA00006271"/>
    </source>
</evidence>
<dbReference type="GO" id="GO:0005524">
    <property type="term" value="F:ATP binding"/>
    <property type="evidence" value="ECO:0007669"/>
    <property type="project" value="UniProtKB-UniRule"/>
</dbReference>
<feature type="compositionally biased region" description="Polar residues" evidence="8">
    <location>
        <begin position="228"/>
        <end position="237"/>
    </location>
</feature>
<dbReference type="Pfam" id="PF01624">
    <property type="entry name" value="MutS_I"/>
    <property type="match status" value="1"/>
</dbReference>
<feature type="compositionally biased region" description="Polar residues" evidence="8">
    <location>
        <begin position="184"/>
        <end position="220"/>
    </location>
</feature>
<dbReference type="Gene3D" id="3.40.50.300">
    <property type="entry name" value="P-loop containing nucleotide triphosphate hydrolases"/>
    <property type="match status" value="1"/>
</dbReference>
<dbReference type="InterPro" id="IPR007696">
    <property type="entry name" value="DNA_mismatch_repair_MutS_core"/>
</dbReference>
<keyword evidence="11" id="KW-1185">Reference proteome</keyword>
<dbReference type="FunFam" id="3.40.1170.10:FF:000002">
    <property type="entry name" value="DNA mismatch repair protein"/>
    <property type="match status" value="1"/>
</dbReference>
<dbReference type="PANTHER" id="PTHR11361">
    <property type="entry name" value="DNA MISMATCH REPAIR PROTEIN MUTS FAMILY MEMBER"/>
    <property type="match status" value="1"/>
</dbReference>
<keyword evidence="4 6" id="KW-0067">ATP-binding</keyword>
<dbReference type="InterPro" id="IPR007695">
    <property type="entry name" value="DNA_mismatch_repair_MutS-lik_N"/>
</dbReference>
<protein>
    <recommendedName>
        <fullName evidence="6">DNA mismatch repair protein</fullName>
    </recommendedName>
</protein>
<comment type="caution">
    <text evidence="10">The sequence shown here is derived from an EMBL/GenBank/DDBJ whole genome shotgun (WGS) entry which is preliminary data.</text>
</comment>
<dbReference type="InterPro" id="IPR000432">
    <property type="entry name" value="DNA_mismatch_repair_MutS_C"/>
</dbReference>
<dbReference type="GO" id="GO:0032301">
    <property type="term" value="C:MutSalpha complex"/>
    <property type="evidence" value="ECO:0007669"/>
    <property type="project" value="TreeGrafter"/>
</dbReference>
<evidence type="ECO:0000256" key="3">
    <source>
        <dbReference type="ARBA" id="ARBA00022763"/>
    </source>
</evidence>
<reference evidence="10 11" key="1">
    <citation type="submission" date="2021-06" db="EMBL/GenBank/DDBJ databases">
        <title>Caerostris darwini draft genome.</title>
        <authorList>
            <person name="Kono N."/>
            <person name="Arakawa K."/>
        </authorList>
    </citation>
    <scope>NUCLEOTIDE SEQUENCE [LARGE SCALE GENOMIC DNA]</scope>
</reference>
<organism evidence="10 11">
    <name type="scientific">Caerostris darwini</name>
    <dbReference type="NCBI Taxonomy" id="1538125"/>
    <lineage>
        <taxon>Eukaryota</taxon>
        <taxon>Metazoa</taxon>
        <taxon>Ecdysozoa</taxon>
        <taxon>Arthropoda</taxon>
        <taxon>Chelicerata</taxon>
        <taxon>Arachnida</taxon>
        <taxon>Araneae</taxon>
        <taxon>Araneomorphae</taxon>
        <taxon>Entelegynae</taxon>
        <taxon>Araneoidea</taxon>
        <taxon>Araneidae</taxon>
        <taxon>Caerostris</taxon>
    </lineage>
</organism>
<evidence type="ECO:0000256" key="8">
    <source>
        <dbReference type="SAM" id="MobiDB-lite"/>
    </source>
</evidence>
<dbReference type="InterPro" id="IPR007860">
    <property type="entry name" value="DNA_mmatch_repair_MutS_con_dom"/>
</dbReference>
<dbReference type="GO" id="GO:0006298">
    <property type="term" value="P:mismatch repair"/>
    <property type="evidence" value="ECO:0007669"/>
    <property type="project" value="InterPro"/>
</dbReference>
<dbReference type="InterPro" id="IPR036678">
    <property type="entry name" value="MutS_con_dom_sf"/>
</dbReference>
<dbReference type="Gene3D" id="1.10.1420.10">
    <property type="match status" value="2"/>
</dbReference>
<evidence type="ECO:0000256" key="4">
    <source>
        <dbReference type="ARBA" id="ARBA00022840"/>
    </source>
</evidence>
<gene>
    <name evidence="10" type="primary">MSH6</name>
    <name evidence="10" type="ORF">CDAR_500392</name>
</gene>
<dbReference type="Pfam" id="PF05190">
    <property type="entry name" value="MutS_IV"/>
    <property type="match status" value="1"/>
</dbReference>
<dbReference type="EMBL" id="BPLQ01000179">
    <property type="protein sequence ID" value="GIX68463.1"/>
    <property type="molecule type" value="Genomic_DNA"/>
</dbReference>
<keyword evidence="2 6" id="KW-0547">Nucleotide-binding</keyword>
<dbReference type="InterPro" id="IPR017261">
    <property type="entry name" value="DNA_mismatch_repair_MutS/MSH"/>
</dbReference>
<feature type="compositionally biased region" description="Basic and acidic residues" evidence="8">
    <location>
        <begin position="138"/>
        <end position="147"/>
    </location>
</feature>
<feature type="compositionally biased region" description="Polar residues" evidence="8">
    <location>
        <begin position="16"/>
        <end position="62"/>
    </location>
</feature>
<dbReference type="Proteomes" id="UP001054837">
    <property type="component" value="Unassembled WGS sequence"/>
</dbReference>
<evidence type="ECO:0000313" key="11">
    <source>
        <dbReference type="Proteomes" id="UP001054837"/>
    </source>
</evidence>
<comment type="function">
    <text evidence="6 7">Component of the post-replicative DNA mismatch repair system (MMR).</text>
</comment>
<dbReference type="PROSITE" id="PS00486">
    <property type="entry name" value="DNA_MISMATCH_REPAIR_2"/>
    <property type="match status" value="1"/>
</dbReference>
<dbReference type="Gene3D" id="3.40.1170.10">
    <property type="entry name" value="DNA repair protein MutS, domain I"/>
    <property type="match status" value="1"/>
</dbReference>
<dbReference type="PANTHER" id="PTHR11361:SF148">
    <property type="entry name" value="DNA MISMATCH REPAIR PROTEIN MSH6"/>
    <property type="match status" value="1"/>
</dbReference>
<feature type="compositionally biased region" description="Basic and acidic residues" evidence="8">
    <location>
        <begin position="63"/>
        <end position="75"/>
    </location>
</feature>
<dbReference type="SUPFAM" id="SSF52540">
    <property type="entry name" value="P-loop containing nucleoside triphosphate hydrolases"/>
    <property type="match status" value="1"/>
</dbReference>
<evidence type="ECO:0000256" key="7">
    <source>
        <dbReference type="RuleBase" id="RU003756"/>
    </source>
</evidence>
<dbReference type="Gene3D" id="3.30.420.110">
    <property type="entry name" value="MutS, connector domain"/>
    <property type="match status" value="1"/>
</dbReference>
<evidence type="ECO:0000256" key="6">
    <source>
        <dbReference type="PIRNR" id="PIRNR037677"/>
    </source>
</evidence>
<keyword evidence="3 6" id="KW-0227">DNA damage</keyword>
<dbReference type="FunFam" id="1.10.1420.10:FF:000005">
    <property type="entry name" value="DNA mismatch repair protein"/>
    <property type="match status" value="1"/>
</dbReference>
<feature type="compositionally biased region" description="Polar residues" evidence="8">
    <location>
        <begin position="76"/>
        <end position="92"/>
    </location>
</feature>
<dbReference type="InterPro" id="IPR027417">
    <property type="entry name" value="P-loop_NTPase"/>
</dbReference>
<keyword evidence="5 6" id="KW-0238">DNA-binding</keyword>
<keyword evidence="6 7" id="KW-0234">DNA repair</keyword>
<feature type="region of interest" description="Disordered" evidence="8">
    <location>
        <begin position="1"/>
        <end position="243"/>
    </location>
</feature>
<dbReference type="SUPFAM" id="SSF55271">
    <property type="entry name" value="DNA repair protein MutS, domain I"/>
    <property type="match status" value="1"/>
</dbReference>
<dbReference type="SMART" id="SM00533">
    <property type="entry name" value="MUTSd"/>
    <property type="match status" value="1"/>
</dbReference>
<dbReference type="Pfam" id="PF05192">
    <property type="entry name" value="MutS_III"/>
    <property type="match status" value="1"/>
</dbReference>
<dbReference type="GO" id="GO:0140664">
    <property type="term" value="F:ATP-dependent DNA damage sensor activity"/>
    <property type="evidence" value="ECO:0007669"/>
    <property type="project" value="InterPro"/>
</dbReference>
<sequence>MSKQKSLFDFFKKSPATKSPNGEISTSDTIRKACTSTTASESSQPKSSNSVKRPAITSSCNEKNSKSLKSPEKLENSQTPKSSRFQSNGSISRSREKKQSQGHQDSEEEERKEEESPPRKKVKRRRIVIASESEDSDEYKPEKDGKSSDSSISSNKFSETESPEKKKKKTGKENTPSPFLKFSNPKSSPINARRNTSFSTDSPKQKPTSGRNSKSSTPVSKKSEKNFRPSSDPNYNPRTLHVPQDFKKTLTPAMKQWWDLKTENFDTVLFFKVGKFYELYHMDAAIGVKELGLIYMKGDFAHSGFPEIAFGRYSECLIEKGYKVARVEQTETPQMMEERCKKMRHSTKYDKVVAREICQITSKGTRTLTYQDESMGISNNFLFAICEECTAKENVIEYKCKSMCYYHKTKLKIVMDNYIPTCFLRKHMSTLKKLRSSSKYGICFIDTSIGKFTLGQFIDDRHGSKLLTLVALYPPVEILYDKMSITKKTLQLLNHHLTGASKEALSSQFWQPTKVMKFLEDSKIFSKEDNSLEYPETLKKMLDPDDRLMETPLKDYELAFRSLGACLWYLKQCYIEDCLLSMKLFEEYIPLDEIQKELVKSSSDFNKHMVLDGVTLQNLEIVPLLSSDNSEGTLLGTMDYCSTSFGKRMFRNWLCSPLCNPDMISNRLDAIDDLVQIPEVVEATVTLFKKIPDLERLLSKIHAYGLSRSQDHPESRAIFYEADIYNKRKINDFLSTLEGFKQASEIVSLFKPHLNSFKDILTISNFIVSVKVIAFKEMHMLRRKFWSFPDMTETLNYFVEAFDHEEAKKQGSIIPSHGVDKEYDNAIAEINETKRELDTFLAQQKCTLNCKVSYVGSGKNRYLLEVPENKKVPRDFEFQGGRKGFKRYYTQETKDLLAQLIAAEENRASALKDITRRIFEHFDANFKMWKTAVHCLSTLDALLSLVLYYKSSGVTMCRPKFSIPSQDVEPHLEIIGGRHPTFLKYFTGDDYIPNSVYMGPKRDNELEDINSGGKLVLVTGPNMGGKSTLMRQAGTLVIMAHLGSYVPAESMCLTPVDRIFTRVGASDKISKGESTFFVEASETSSILHHATSDSFVLIDELGRGTSTYDGTAIAYAALDYLANDIGCRTLFSTHYHSLVEDFCGHPNVGLGHMACMVESELDCPALEKITFLYKFSDGACPKSYGFNVALLAGISRNVVRQGFLKAQQMEFSVKISKALRRLLSLKAPEEIIEALDKKYNFFHKE</sequence>
<evidence type="ECO:0000313" key="10">
    <source>
        <dbReference type="EMBL" id="GIX68463.1"/>
    </source>
</evidence>
<dbReference type="SUPFAM" id="SSF48334">
    <property type="entry name" value="DNA repair protein MutS, domain III"/>
    <property type="match status" value="1"/>
</dbReference>
<feature type="domain" description="DNA mismatch repair proteins mutS family" evidence="9">
    <location>
        <begin position="1094"/>
        <end position="1110"/>
    </location>
</feature>
<dbReference type="InterPro" id="IPR045076">
    <property type="entry name" value="MutS"/>
</dbReference>
<evidence type="ECO:0000256" key="5">
    <source>
        <dbReference type="ARBA" id="ARBA00023125"/>
    </source>
</evidence>
<dbReference type="SMART" id="SM00534">
    <property type="entry name" value="MUTSac"/>
    <property type="match status" value="1"/>
</dbReference>